<dbReference type="EMBL" id="BONK01000015">
    <property type="protein sequence ID" value="GIG23002.1"/>
    <property type="molecule type" value="Genomic_DNA"/>
</dbReference>
<accession>A0A919U419</accession>
<reference evidence="4" key="1">
    <citation type="submission" date="2021-01" db="EMBL/GenBank/DDBJ databases">
        <title>Whole genome shotgun sequence of Cellulomonas chitinilytica NBRC 110799.</title>
        <authorList>
            <person name="Komaki H."/>
            <person name="Tamura T."/>
        </authorList>
    </citation>
    <scope>NUCLEOTIDE SEQUENCE</scope>
    <source>
        <strain evidence="4">NBRC 110799</strain>
    </source>
</reference>
<dbReference type="Gene3D" id="3.30.565.10">
    <property type="entry name" value="Histidine kinase-like ATPase, C-terminal domain"/>
    <property type="match status" value="1"/>
</dbReference>
<protein>
    <recommendedName>
        <fullName evidence="3">Histidine kinase/HSP90-like ATPase domain-containing protein</fullName>
    </recommendedName>
</protein>
<dbReference type="PANTHER" id="PTHR35526:SF3">
    <property type="entry name" value="ANTI-SIGMA-F FACTOR RSBW"/>
    <property type="match status" value="1"/>
</dbReference>
<keyword evidence="1" id="KW-0418">Kinase</keyword>
<keyword evidence="5" id="KW-1185">Reference proteome</keyword>
<keyword evidence="1" id="KW-0723">Serine/threonine-protein kinase</keyword>
<proteinExistence type="predicted"/>
<dbReference type="InterPro" id="IPR036890">
    <property type="entry name" value="HATPase_C_sf"/>
</dbReference>
<dbReference type="Pfam" id="PF13581">
    <property type="entry name" value="HATPase_c_2"/>
    <property type="match status" value="1"/>
</dbReference>
<keyword evidence="1" id="KW-0808">Transferase</keyword>
<feature type="domain" description="Histidine kinase/HSP90-like ATPase" evidence="3">
    <location>
        <begin position="8"/>
        <end position="115"/>
    </location>
</feature>
<dbReference type="AlphaFoldDB" id="A0A919U419"/>
<comment type="caution">
    <text evidence="4">The sequence shown here is derived from an EMBL/GenBank/DDBJ whole genome shotgun (WGS) entry which is preliminary data.</text>
</comment>
<evidence type="ECO:0000313" key="5">
    <source>
        <dbReference type="Proteomes" id="UP000632740"/>
    </source>
</evidence>
<name>A0A919U419_9CELL</name>
<evidence type="ECO:0000256" key="2">
    <source>
        <dbReference type="SAM" id="MobiDB-lite"/>
    </source>
</evidence>
<evidence type="ECO:0000256" key="1">
    <source>
        <dbReference type="ARBA" id="ARBA00022527"/>
    </source>
</evidence>
<dbReference type="PANTHER" id="PTHR35526">
    <property type="entry name" value="ANTI-SIGMA-F FACTOR RSBW-RELATED"/>
    <property type="match status" value="1"/>
</dbReference>
<evidence type="ECO:0000259" key="3">
    <source>
        <dbReference type="Pfam" id="PF13581"/>
    </source>
</evidence>
<dbReference type="GO" id="GO:0004674">
    <property type="term" value="F:protein serine/threonine kinase activity"/>
    <property type="evidence" value="ECO:0007669"/>
    <property type="project" value="UniProtKB-KW"/>
</dbReference>
<gene>
    <name evidence="4" type="ORF">Cch01nite_37260</name>
</gene>
<organism evidence="4 5">
    <name type="scientific">Cellulomonas chitinilytica</name>
    <dbReference type="NCBI Taxonomy" id="398759"/>
    <lineage>
        <taxon>Bacteria</taxon>
        <taxon>Bacillati</taxon>
        <taxon>Actinomycetota</taxon>
        <taxon>Actinomycetes</taxon>
        <taxon>Micrococcales</taxon>
        <taxon>Cellulomonadaceae</taxon>
        <taxon>Cellulomonas</taxon>
    </lineage>
</organism>
<dbReference type="InterPro" id="IPR050267">
    <property type="entry name" value="Anti-sigma-factor_SerPK"/>
</dbReference>
<dbReference type="Proteomes" id="UP000632740">
    <property type="component" value="Unassembled WGS sequence"/>
</dbReference>
<dbReference type="InterPro" id="IPR003594">
    <property type="entry name" value="HATPase_dom"/>
</dbReference>
<dbReference type="CDD" id="cd16936">
    <property type="entry name" value="HATPase_RsbW-like"/>
    <property type="match status" value="1"/>
</dbReference>
<sequence length="122" mass="12690">MLVAERSAPRTVRHWVMRAVAEAGVGGVSNQVVELLTGELVSNAVVHGPDGGSIHVRVRIDRADVRVEVTDEGGGAPKAGHPEPTAPSGRGLALVEALSSDWGTRAVPGGKTVWFEVHGEAD</sequence>
<evidence type="ECO:0000313" key="4">
    <source>
        <dbReference type="EMBL" id="GIG23002.1"/>
    </source>
</evidence>
<feature type="region of interest" description="Disordered" evidence="2">
    <location>
        <begin position="70"/>
        <end position="89"/>
    </location>
</feature>
<dbReference type="SUPFAM" id="SSF55874">
    <property type="entry name" value="ATPase domain of HSP90 chaperone/DNA topoisomerase II/histidine kinase"/>
    <property type="match status" value="1"/>
</dbReference>